<dbReference type="PANTHER" id="PTHR11097:SF8">
    <property type="entry name" value="EXOSOME COMPLEX COMPONENT RRP42"/>
    <property type="match status" value="1"/>
</dbReference>
<evidence type="ECO:0000259" key="8">
    <source>
        <dbReference type="Pfam" id="PF03725"/>
    </source>
</evidence>
<dbReference type="Pfam" id="PF03725">
    <property type="entry name" value="RNase_PH_C"/>
    <property type="match status" value="1"/>
</dbReference>
<dbReference type="SUPFAM" id="SSF54211">
    <property type="entry name" value="Ribosomal protein S5 domain 2-like"/>
    <property type="match status" value="1"/>
</dbReference>
<organism evidence="9 10">
    <name type="scientific">Rhizopus stolonifer</name>
    <name type="common">Rhizopus nigricans</name>
    <dbReference type="NCBI Taxonomy" id="4846"/>
    <lineage>
        <taxon>Eukaryota</taxon>
        <taxon>Fungi</taxon>
        <taxon>Fungi incertae sedis</taxon>
        <taxon>Mucoromycota</taxon>
        <taxon>Mucoromycotina</taxon>
        <taxon>Mucoromycetes</taxon>
        <taxon>Mucorales</taxon>
        <taxon>Mucorineae</taxon>
        <taxon>Rhizopodaceae</taxon>
        <taxon>Rhizopus</taxon>
    </lineage>
</organism>
<comment type="similarity">
    <text evidence="3">Belongs to the RNase PH family.</text>
</comment>
<keyword evidence="10" id="KW-1185">Reference proteome</keyword>
<comment type="caution">
    <text evidence="9">The sequence shown here is derived from an EMBL/GenBank/DDBJ whole genome shotgun (WGS) entry which is preliminary data.</text>
</comment>
<evidence type="ECO:0000313" key="10">
    <source>
        <dbReference type="Proteomes" id="UP000253551"/>
    </source>
</evidence>
<sequence>MPAPLISLAERSYIEQGVEQDCRADGRSRLEYRHVVMESGLLSQASGSARCRLGDSDVLVGVKVEIGEVEQAKPNQGRVVCNVECSPSASQQFEGRGADEINNTLTLALDRLFNGTQSGLDLESLCIIPGQQCWIIYIDAMVMDAAGNLLDCIVMTTRAALYNTRIPKTEIEDLGDGDFEFEVMDDVEDAEPIKGWENLPISVTLYKIANRYIIDPTVLEELCSEATLIVGVNKDGLVCGIQKGQVGSIDPSLLNEMIGTATALAKPLIERIDAKLLQDEQAVQDKKRKGEHVETLGFFAAVI</sequence>
<dbReference type="GO" id="GO:0071035">
    <property type="term" value="P:nuclear polyadenylation-dependent rRNA catabolic process"/>
    <property type="evidence" value="ECO:0007669"/>
    <property type="project" value="TreeGrafter"/>
</dbReference>
<dbReference type="InterPro" id="IPR001247">
    <property type="entry name" value="ExoRNase_PH_dom1"/>
</dbReference>
<name>A0A367JSI0_RHIST</name>
<dbReference type="GO" id="GO:0000176">
    <property type="term" value="C:nuclear exosome (RNase complex)"/>
    <property type="evidence" value="ECO:0007669"/>
    <property type="project" value="TreeGrafter"/>
</dbReference>
<dbReference type="GO" id="GO:0035925">
    <property type="term" value="F:mRNA 3'-UTR AU-rich region binding"/>
    <property type="evidence" value="ECO:0007669"/>
    <property type="project" value="TreeGrafter"/>
</dbReference>
<dbReference type="SUPFAM" id="SSF55666">
    <property type="entry name" value="Ribonuclease PH domain 2-like"/>
    <property type="match status" value="1"/>
</dbReference>
<dbReference type="GO" id="GO:0000177">
    <property type="term" value="C:cytoplasmic exosome (RNase complex)"/>
    <property type="evidence" value="ECO:0007669"/>
    <property type="project" value="TreeGrafter"/>
</dbReference>
<dbReference type="GO" id="GO:0071028">
    <property type="term" value="P:nuclear mRNA surveillance"/>
    <property type="evidence" value="ECO:0007669"/>
    <property type="project" value="TreeGrafter"/>
</dbReference>
<dbReference type="GO" id="GO:0034476">
    <property type="term" value="P:U5 snRNA 3'-end processing"/>
    <property type="evidence" value="ECO:0007669"/>
    <property type="project" value="TreeGrafter"/>
</dbReference>
<dbReference type="STRING" id="4846.A0A367JSI0"/>
<keyword evidence="5" id="KW-0271">Exosome</keyword>
<comment type="subcellular location">
    <subcellularLocation>
        <location evidence="1">Cytoplasm</location>
    </subcellularLocation>
    <subcellularLocation>
        <location evidence="2">Nucleus</location>
        <location evidence="2">Nucleolus</location>
    </subcellularLocation>
</comment>
<dbReference type="InterPro" id="IPR027408">
    <property type="entry name" value="PNPase/RNase_PH_dom_sf"/>
</dbReference>
<evidence type="ECO:0000256" key="1">
    <source>
        <dbReference type="ARBA" id="ARBA00004496"/>
    </source>
</evidence>
<dbReference type="InterPro" id="IPR036345">
    <property type="entry name" value="ExoRNase_PH_dom2_sf"/>
</dbReference>
<evidence type="ECO:0000313" key="9">
    <source>
        <dbReference type="EMBL" id="RCH92809.1"/>
    </source>
</evidence>
<evidence type="ECO:0000256" key="2">
    <source>
        <dbReference type="ARBA" id="ARBA00004604"/>
    </source>
</evidence>
<dbReference type="GO" id="GO:0016075">
    <property type="term" value="P:rRNA catabolic process"/>
    <property type="evidence" value="ECO:0007669"/>
    <property type="project" value="TreeGrafter"/>
</dbReference>
<dbReference type="InterPro" id="IPR050590">
    <property type="entry name" value="Exosome_comp_Rrp42_subfam"/>
</dbReference>
<dbReference type="Pfam" id="PF01138">
    <property type="entry name" value="RNase_PH"/>
    <property type="match status" value="1"/>
</dbReference>
<reference evidence="9 10" key="1">
    <citation type="journal article" date="2018" name="G3 (Bethesda)">
        <title>Phylogenetic and Phylogenomic Definition of Rhizopus Species.</title>
        <authorList>
            <person name="Gryganskyi A.P."/>
            <person name="Golan J."/>
            <person name="Dolatabadi S."/>
            <person name="Mondo S."/>
            <person name="Robb S."/>
            <person name="Idnurm A."/>
            <person name="Muszewska A."/>
            <person name="Steczkiewicz K."/>
            <person name="Masonjones S."/>
            <person name="Liao H.L."/>
            <person name="Gajdeczka M.T."/>
            <person name="Anike F."/>
            <person name="Vuek A."/>
            <person name="Anishchenko I.M."/>
            <person name="Voigt K."/>
            <person name="de Hoog G.S."/>
            <person name="Smith M.E."/>
            <person name="Heitman J."/>
            <person name="Vilgalys R."/>
            <person name="Stajich J.E."/>
        </authorList>
    </citation>
    <scope>NUCLEOTIDE SEQUENCE [LARGE SCALE GENOMIC DNA]</scope>
    <source>
        <strain evidence="9 10">LSU 92-RS-03</strain>
    </source>
</reference>
<evidence type="ECO:0000256" key="4">
    <source>
        <dbReference type="ARBA" id="ARBA00022490"/>
    </source>
</evidence>
<evidence type="ECO:0000256" key="5">
    <source>
        <dbReference type="ARBA" id="ARBA00022835"/>
    </source>
</evidence>
<keyword evidence="4" id="KW-0963">Cytoplasm</keyword>
<dbReference type="InterPro" id="IPR020568">
    <property type="entry name" value="Ribosomal_Su5_D2-typ_SF"/>
</dbReference>
<dbReference type="Gene3D" id="3.30.230.70">
    <property type="entry name" value="GHMP Kinase, N-terminal domain"/>
    <property type="match status" value="1"/>
</dbReference>
<feature type="domain" description="Exoribonuclease phosphorolytic" evidence="8">
    <location>
        <begin position="198"/>
        <end position="262"/>
    </location>
</feature>
<dbReference type="InterPro" id="IPR015847">
    <property type="entry name" value="ExoRNase_PH_dom2"/>
</dbReference>
<accession>A0A367JSI0</accession>
<dbReference type="CDD" id="cd11367">
    <property type="entry name" value="RNase_PH_RRP42"/>
    <property type="match status" value="1"/>
</dbReference>
<proteinExistence type="inferred from homology"/>
<dbReference type="GO" id="GO:0071038">
    <property type="term" value="P:TRAMP-dependent tRNA surveillance pathway"/>
    <property type="evidence" value="ECO:0007669"/>
    <property type="project" value="TreeGrafter"/>
</dbReference>
<dbReference type="GO" id="GO:0034473">
    <property type="term" value="P:U1 snRNA 3'-end processing"/>
    <property type="evidence" value="ECO:0007669"/>
    <property type="project" value="TreeGrafter"/>
</dbReference>
<dbReference type="AlphaFoldDB" id="A0A367JSI0"/>
<dbReference type="GO" id="GO:0005730">
    <property type="term" value="C:nucleolus"/>
    <property type="evidence" value="ECO:0007669"/>
    <property type="project" value="UniProtKB-SubCell"/>
</dbReference>
<feature type="domain" description="Exoribonuclease phosphorolytic" evidence="7">
    <location>
        <begin position="31"/>
        <end position="167"/>
    </location>
</feature>
<dbReference type="Proteomes" id="UP000253551">
    <property type="component" value="Unassembled WGS sequence"/>
</dbReference>
<evidence type="ECO:0000256" key="3">
    <source>
        <dbReference type="ARBA" id="ARBA00006678"/>
    </source>
</evidence>
<dbReference type="GO" id="GO:0000467">
    <property type="term" value="P:exonucleolytic trimming to generate mature 3'-end of 5.8S rRNA from tricistronic rRNA transcript (SSU-rRNA, 5.8S rRNA, LSU-rRNA)"/>
    <property type="evidence" value="ECO:0007669"/>
    <property type="project" value="TreeGrafter"/>
</dbReference>
<protein>
    <recommendedName>
        <fullName evidence="6">Ribosomal RNA-processing protein 42</fullName>
    </recommendedName>
</protein>
<dbReference type="GO" id="GO:0034475">
    <property type="term" value="P:U4 snRNA 3'-end processing"/>
    <property type="evidence" value="ECO:0007669"/>
    <property type="project" value="TreeGrafter"/>
</dbReference>
<evidence type="ECO:0000259" key="7">
    <source>
        <dbReference type="Pfam" id="PF01138"/>
    </source>
</evidence>
<dbReference type="PANTHER" id="PTHR11097">
    <property type="entry name" value="EXOSOME COMPLEX EXONUCLEASE RIBOSOMAL RNA PROCESSING PROTEIN"/>
    <property type="match status" value="1"/>
</dbReference>
<evidence type="ECO:0000256" key="6">
    <source>
        <dbReference type="ARBA" id="ARBA00042523"/>
    </source>
</evidence>
<dbReference type="OrthoDB" id="272245at2759"/>
<dbReference type="EMBL" id="PJQM01002784">
    <property type="protein sequence ID" value="RCH92809.1"/>
    <property type="molecule type" value="Genomic_DNA"/>
</dbReference>
<gene>
    <name evidence="9" type="primary">EXOSC7</name>
    <name evidence="9" type="ORF">CU098_009406</name>
</gene>